<dbReference type="EMBL" id="MU277253">
    <property type="protein sequence ID" value="KAI0057032.1"/>
    <property type="molecule type" value="Genomic_DNA"/>
</dbReference>
<accession>A0ACB8SLD4</accession>
<evidence type="ECO:0000313" key="1">
    <source>
        <dbReference type="EMBL" id="KAI0057032.1"/>
    </source>
</evidence>
<reference evidence="1" key="2">
    <citation type="journal article" date="2022" name="New Phytol.">
        <title>Evolutionary transition to the ectomycorrhizal habit in the genomes of a hyperdiverse lineage of mushroom-forming fungi.</title>
        <authorList>
            <person name="Looney B."/>
            <person name="Miyauchi S."/>
            <person name="Morin E."/>
            <person name="Drula E."/>
            <person name="Courty P.E."/>
            <person name="Kohler A."/>
            <person name="Kuo A."/>
            <person name="LaButti K."/>
            <person name="Pangilinan J."/>
            <person name="Lipzen A."/>
            <person name="Riley R."/>
            <person name="Andreopoulos W."/>
            <person name="He G."/>
            <person name="Johnson J."/>
            <person name="Nolan M."/>
            <person name="Tritt A."/>
            <person name="Barry K.W."/>
            <person name="Grigoriev I.V."/>
            <person name="Nagy L.G."/>
            <person name="Hibbett D."/>
            <person name="Henrissat B."/>
            <person name="Matheny P.B."/>
            <person name="Labbe J."/>
            <person name="Martin F.M."/>
        </authorList>
    </citation>
    <scope>NUCLEOTIDE SEQUENCE</scope>
    <source>
        <strain evidence="1">HHB10654</strain>
    </source>
</reference>
<sequence length="60" mass="6423">MRISALATILVFGLRALALPAGGDSLRRSDNDALLEREVDISRRICGCVEHDPCCISGPV</sequence>
<keyword evidence="2" id="KW-1185">Reference proteome</keyword>
<gene>
    <name evidence="1" type="ORF">BV25DRAFT_1920465</name>
</gene>
<name>A0ACB8SLD4_9AGAM</name>
<organism evidence="1 2">
    <name type="scientific">Artomyces pyxidatus</name>
    <dbReference type="NCBI Taxonomy" id="48021"/>
    <lineage>
        <taxon>Eukaryota</taxon>
        <taxon>Fungi</taxon>
        <taxon>Dikarya</taxon>
        <taxon>Basidiomycota</taxon>
        <taxon>Agaricomycotina</taxon>
        <taxon>Agaricomycetes</taxon>
        <taxon>Russulales</taxon>
        <taxon>Auriscalpiaceae</taxon>
        <taxon>Artomyces</taxon>
    </lineage>
</organism>
<evidence type="ECO:0000313" key="2">
    <source>
        <dbReference type="Proteomes" id="UP000814140"/>
    </source>
</evidence>
<reference evidence="1" key="1">
    <citation type="submission" date="2021-03" db="EMBL/GenBank/DDBJ databases">
        <authorList>
            <consortium name="DOE Joint Genome Institute"/>
            <person name="Ahrendt S."/>
            <person name="Looney B.P."/>
            <person name="Miyauchi S."/>
            <person name="Morin E."/>
            <person name="Drula E."/>
            <person name="Courty P.E."/>
            <person name="Chicoki N."/>
            <person name="Fauchery L."/>
            <person name="Kohler A."/>
            <person name="Kuo A."/>
            <person name="Labutti K."/>
            <person name="Pangilinan J."/>
            <person name="Lipzen A."/>
            <person name="Riley R."/>
            <person name="Andreopoulos W."/>
            <person name="He G."/>
            <person name="Johnson J."/>
            <person name="Barry K.W."/>
            <person name="Grigoriev I.V."/>
            <person name="Nagy L."/>
            <person name="Hibbett D."/>
            <person name="Henrissat B."/>
            <person name="Matheny P.B."/>
            <person name="Labbe J."/>
            <person name="Martin F."/>
        </authorList>
    </citation>
    <scope>NUCLEOTIDE SEQUENCE</scope>
    <source>
        <strain evidence="1">HHB10654</strain>
    </source>
</reference>
<dbReference type="Proteomes" id="UP000814140">
    <property type="component" value="Unassembled WGS sequence"/>
</dbReference>
<proteinExistence type="predicted"/>
<protein>
    <submittedName>
        <fullName evidence="1">Uncharacterized protein</fullName>
    </submittedName>
</protein>
<comment type="caution">
    <text evidence="1">The sequence shown here is derived from an EMBL/GenBank/DDBJ whole genome shotgun (WGS) entry which is preliminary data.</text>
</comment>